<gene>
    <name evidence="2" type="ORF">EST38_g11086</name>
</gene>
<sequence length="443" mass="49472">MDQFHHFHAKIQTLSNLNERIVNSHFPDEIGRCVSRPQRLSSQGGWSRQGASENTGSGTPDLPPTTTTTPPPPRGPPALRPRLPMEVVELILRNLSKRQLLPVLLANKALHSVAIALLYREMVESRPAQCVLLVRRLLQTPAVHRHVRKLDINISTLECPTGNFYRLLQALLRRTTTLTHLSLDFPKAHSPVWILDGCVFSLRQFSTSMHSSSELARFLEGQAQVTHLTLRGFQSDALKSLPYIYMDIANSISPGLLVSRDSSFEQFVLGRESLKKLAVFNAIHAGPMVVRAVVEGRPVHTASIPLFSTNAVLSLDALESSAVPMKRLSVISFDPNAPHFIFEEVAKRFTELEALHIVVLLAEFTNELLLAACPFLSSFKKLKYITCVATSTEESTYAEEKEIAEKWHEKCATLKTIILPRGRVWFHKPSLTPGAGSWECLED</sequence>
<evidence type="ECO:0008006" key="4">
    <source>
        <dbReference type="Google" id="ProtNLM"/>
    </source>
</evidence>
<comment type="caution">
    <text evidence="2">The sequence shown here is derived from an EMBL/GenBank/DDBJ whole genome shotgun (WGS) entry which is preliminary data.</text>
</comment>
<accession>A0A4Q2D5Q5</accession>
<evidence type="ECO:0000313" key="2">
    <source>
        <dbReference type="EMBL" id="RXW14767.1"/>
    </source>
</evidence>
<feature type="compositionally biased region" description="Pro residues" evidence="1">
    <location>
        <begin position="69"/>
        <end position="79"/>
    </location>
</feature>
<organism evidence="2 3">
    <name type="scientific">Candolleomyces aberdarensis</name>
    <dbReference type="NCBI Taxonomy" id="2316362"/>
    <lineage>
        <taxon>Eukaryota</taxon>
        <taxon>Fungi</taxon>
        <taxon>Dikarya</taxon>
        <taxon>Basidiomycota</taxon>
        <taxon>Agaricomycotina</taxon>
        <taxon>Agaricomycetes</taxon>
        <taxon>Agaricomycetidae</taxon>
        <taxon>Agaricales</taxon>
        <taxon>Agaricineae</taxon>
        <taxon>Psathyrellaceae</taxon>
        <taxon>Candolleomyces</taxon>
    </lineage>
</organism>
<feature type="compositionally biased region" description="Polar residues" evidence="1">
    <location>
        <begin position="38"/>
        <end position="54"/>
    </location>
</feature>
<evidence type="ECO:0000313" key="3">
    <source>
        <dbReference type="Proteomes" id="UP000290288"/>
    </source>
</evidence>
<evidence type="ECO:0000256" key="1">
    <source>
        <dbReference type="SAM" id="MobiDB-lite"/>
    </source>
</evidence>
<name>A0A4Q2D5Q5_9AGAR</name>
<feature type="compositionally biased region" description="Low complexity" evidence="1">
    <location>
        <begin position="55"/>
        <end position="68"/>
    </location>
</feature>
<dbReference type="AlphaFoldDB" id="A0A4Q2D5Q5"/>
<dbReference type="EMBL" id="SDEE01000648">
    <property type="protein sequence ID" value="RXW14767.1"/>
    <property type="molecule type" value="Genomic_DNA"/>
</dbReference>
<feature type="region of interest" description="Disordered" evidence="1">
    <location>
        <begin position="37"/>
        <end position="80"/>
    </location>
</feature>
<protein>
    <recommendedName>
        <fullName evidence="4">F-box domain-containing protein</fullName>
    </recommendedName>
</protein>
<proteinExistence type="predicted"/>
<dbReference type="OrthoDB" id="3178870at2759"/>
<reference evidence="2 3" key="1">
    <citation type="submission" date="2019-01" db="EMBL/GenBank/DDBJ databases">
        <title>Draft genome sequence of Psathyrella aberdarensis IHI B618.</title>
        <authorList>
            <person name="Buettner E."/>
            <person name="Kellner H."/>
        </authorList>
    </citation>
    <scope>NUCLEOTIDE SEQUENCE [LARGE SCALE GENOMIC DNA]</scope>
    <source>
        <strain evidence="2 3">IHI B618</strain>
    </source>
</reference>
<keyword evidence="3" id="KW-1185">Reference proteome</keyword>
<dbReference type="Proteomes" id="UP000290288">
    <property type="component" value="Unassembled WGS sequence"/>
</dbReference>